<organism evidence="2 3">
    <name type="scientific">Bifidobacterium pullorum subsp. saeculare DSM 6531 = LMG 14934</name>
    <dbReference type="NCBI Taxonomy" id="1437611"/>
    <lineage>
        <taxon>Bacteria</taxon>
        <taxon>Bacillati</taxon>
        <taxon>Actinomycetota</taxon>
        <taxon>Actinomycetes</taxon>
        <taxon>Bifidobacteriales</taxon>
        <taxon>Bifidobacteriaceae</taxon>
        <taxon>Bifidobacterium</taxon>
    </lineage>
</organism>
<feature type="transmembrane region" description="Helical" evidence="1">
    <location>
        <begin position="53"/>
        <end position="77"/>
    </location>
</feature>
<dbReference type="Pfam" id="PF11188">
    <property type="entry name" value="DUF2975"/>
    <property type="match status" value="1"/>
</dbReference>
<dbReference type="RefSeq" id="WP_051916019.1">
    <property type="nucleotide sequence ID" value="NZ_JDTM01000004.1"/>
</dbReference>
<dbReference type="Proteomes" id="UP000029040">
    <property type="component" value="Unassembled WGS sequence"/>
</dbReference>
<feature type="transmembrane region" description="Helical" evidence="1">
    <location>
        <begin position="12"/>
        <end position="33"/>
    </location>
</feature>
<evidence type="ECO:0000256" key="1">
    <source>
        <dbReference type="SAM" id="Phobius"/>
    </source>
</evidence>
<keyword evidence="1 2" id="KW-0812">Transmembrane</keyword>
<protein>
    <submittedName>
        <fullName evidence="2">Transmembrane transport protein</fullName>
    </submittedName>
</protein>
<feature type="transmembrane region" description="Helical" evidence="1">
    <location>
        <begin position="124"/>
        <end position="150"/>
    </location>
</feature>
<gene>
    <name evidence="2" type="ORF">BSAE_1458</name>
</gene>
<name>A0A087CQP9_9BIFI</name>
<keyword evidence="1" id="KW-0472">Membrane</keyword>
<dbReference type="EMBL" id="JGZM01000008">
    <property type="protein sequence ID" value="KFI85599.1"/>
    <property type="molecule type" value="Genomic_DNA"/>
</dbReference>
<comment type="caution">
    <text evidence="2">The sequence shown here is derived from an EMBL/GenBank/DDBJ whole genome shotgun (WGS) entry which is preliminary data.</text>
</comment>
<sequence>MTSTPQTHPTAIRTLKALMALLLAIAAAIQIWLLPAISADFAANAPEFAYLHWPYLIVCELLMVGFDVALIAIWRLLSLTASSSVFSDAAFRWVGLIIGCISFDTALVIGLLAHNLVASLGPPILVIALTILTVVGTALTLLMIVMRGLLAAATAQREELEAVI</sequence>
<feature type="transmembrane region" description="Helical" evidence="1">
    <location>
        <begin position="89"/>
        <end position="112"/>
    </location>
</feature>
<reference evidence="2 3" key="1">
    <citation type="submission" date="2014-03" db="EMBL/GenBank/DDBJ databases">
        <title>Genomics of Bifidobacteria.</title>
        <authorList>
            <person name="Ventura M."/>
            <person name="Milani C."/>
            <person name="Lugli G.A."/>
        </authorList>
    </citation>
    <scope>NUCLEOTIDE SEQUENCE [LARGE SCALE GENOMIC DNA]</scope>
    <source>
        <strain evidence="2 3">LMG 14934</strain>
    </source>
</reference>
<keyword evidence="1" id="KW-1133">Transmembrane helix</keyword>
<dbReference type="InterPro" id="IPR021354">
    <property type="entry name" value="DUF2975"/>
</dbReference>
<evidence type="ECO:0000313" key="2">
    <source>
        <dbReference type="EMBL" id="KFI85599.1"/>
    </source>
</evidence>
<accession>A0A087CQP9</accession>
<proteinExistence type="predicted"/>
<dbReference type="AlphaFoldDB" id="A0A087CQP9"/>
<evidence type="ECO:0000313" key="3">
    <source>
        <dbReference type="Proteomes" id="UP000029040"/>
    </source>
</evidence>